<keyword evidence="2" id="KW-1185">Reference proteome</keyword>
<sequence length="166" mass="18573">MNSSEEGYEPLPGSAPNFRRDRPIFEINFNDYIGTVNGLFNFMEILGGATLSVLLTSSDSRRSRESKAQRFLCGSAYTFSFNGFYMLVASMLSGTSAVYLPVLFYYVLFQGMGAACYIISGIMVARQTHEVSLQVMVGLCTGGIHAFHFAYVCYKNYAESKENKWF</sequence>
<dbReference type="EMBL" id="CM023476">
    <property type="protein sequence ID" value="KAH7942523.1"/>
    <property type="molecule type" value="Genomic_DNA"/>
</dbReference>
<comment type="caution">
    <text evidence="1">The sequence shown here is derived from an EMBL/GenBank/DDBJ whole genome shotgun (WGS) entry which is preliminary data.</text>
</comment>
<dbReference type="Proteomes" id="UP000821865">
    <property type="component" value="Chromosome 7"/>
</dbReference>
<gene>
    <name evidence="1" type="ORF">HPB49_024824</name>
</gene>
<evidence type="ECO:0000313" key="1">
    <source>
        <dbReference type="EMBL" id="KAH7942523.1"/>
    </source>
</evidence>
<accession>A0ACB8CIA7</accession>
<proteinExistence type="predicted"/>
<evidence type="ECO:0000313" key="2">
    <source>
        <dbReference type="Proteomes" id="UP000821865"/>
    </source>
</evidence>
<protein>
    <submittedName>
        <fullName evidence="1">Uncharacterized protein</fullName>
    </submittedName>
</protein>
<reference evidence="1" key="1">
    <citation type="submission" date="2020-05" db="EMBL/GenBank/DDBJ databases">
        <title>Large-scale comparative analyses of tick genomes elucidate their genetic diversity and vector capacities.</title>
        <authorList>
            <person name="Jia N."/>
            <person name="Wang J."/>
            <person name="Shi W."/>
            <person name="Du L."/>
            <person name="Sun Y."/>
            <person name="Zhan W."/>
            <person name="Jiang J."/>
            <person name="Wang Q."/>
            <person name="Zhang B."/>
            <person name="Ji P."/>
            <person name="Sakyi L.B."/>
            <person name="Cui X."/>
            <person name="Yuan T."/>
            <person name="Jiang B."/>
            <person name="Yang W."/>
            <person name="Lam T.T.-Y."/>
            <person name="Chang Q."/>
            <person name="Ding S."/>
            <person name="Wang X."/>
            <person name="Zhu J."/>
            <person name="Ruan X."/>
            <person name="Zhao L."/>
            <person name="Wei J."/>
            <person name="Que T."/>
            <person name="Du C."/>
            <person name="Cheng J."/>
            <person name="Dai P."/>
            <person name="Han X."/>
            <person name="Huang E."/>
            <person name="Gao Y."/>
            <person name="Liu J."/>
            <person name="Shao H."/>
            <person name="Ye R."/>
            <person name="Li L."/>
            <person name="Wei W."/>
            <person name="Wang X."/>
            <person name="Wang C."/>
            <person name="Yang T."/>
            <person name="Huo Q."/>
            <person name="Li W."/>
            <person name="Guo W."/>
            <person name="Chen H."/>
            <person name="Zhou L."/>
            <person name="Ni X."/>
            <person name="Tian J."/>
            <person name="Zhou Y."/>
            <person name="Sheng Y."/>
            <person name="Liu T."/>
            <person name="Pan Y."/>
            <person name="Xia L."/>
            <person name="Li J."/>
            <person name="Zhao F."/>
            <person name="Cao W."/>
        </authorList>
    </citation>
    <scope>NUCLEOTIDE SEQUENCE</scope>
    <source>
        <strain evidence="1">Dsil-2018</strain>
    </source>
</reference>
<name>A0ACB8CIA7_DERSI</name>
<organism evidence="1 2">
    <name type="scientific">Dermacentor silvarum</name>
    <name type="common">Tick</name>
    <dbReference type="NCBI Taxonomy" id="543639"/>
    <lineage>
        <taxon>Eukaryota</taxon>
        <taxon>Metazoa</taxon>
        <taxon>Ecdysozoa</taxon>
        <taxon>Arthropoda</taxon>
        <taxon>Chelicerata</taxon>
        <taxon>Arachnida</taxon>
        <taxon>Acari</taxon>
        <taxon>Parasitiformes</taxon>
        <taxon>Ixodida</taxon>
        <taxon>Ixodoidea</taxon>
        <taxon>Ixodidae</taxon>
        <taxon>Rhipicephalinae</taxon>
        <taxon>Dermacentor</taxon>
    </lineage>
</organism>